<feature type="transmembrane region" description="Helical" evidence="8">
    <location>
        <begin position="388"/>
        <end position="405"/>
    </location>
</feature>
<feature type="transmembrane region" description="Helical" evidence="8">
    <location>
        <begin position="178"/>
        <end position="202"/>
    </location>
</feature>
<dbReference type="InterPro" id="IPR005829">
    <property type="entry name" value="Sugar_transporter_CS"/>
</dbReference>
<feature type="transmembrane region" description="Helical" evidence="8">
    <location>
        <begin position="153"/>
        <end position="172"/>
    </location>
</feature>
<dbReference type="CTD" id="9376"/>
<dbReference type="GO" id="GO:0022857">
    <property type="term" value="F:transmembrane transporter activity"/>
    <property type="evidence" value="ECO:0007669"/>
    <property type="project" value="InterPro"/>
</dbReference>
<feature type="region of interest" description="Disordered" evidence="7">
    <location>
        <begin position="508"/>
        <end position="543"/>
    </location>
</feature>
<feature type="transmembrane region" description="Helical" evidence="8">
    <location>
        <begin position="239"/>
        <end position="257"/>
    </location>
</feature>
<dbReference type="Proteomes" id="UP000515202">
    <property type="component" value="Unplaced"/>
</dbReference>
<reference evidence="11" key="1">
    <citation type="submission" date="2025-08" db="UniProtKB">
        <authorList>
            <consortium name="RefSeq"/>
        </authorList>
    </citation>
    <scope>IDENTIFICATION</scope>
    <source>
        <tissue evidence="11">Kidney</tissue>
    </source>
</reference>
<feature type="domain" description="Major facilitator superfamily (MFS) profile" evidence="9">
    <location>
        <begin position="18"/>
        <end position="498"/>
    </location>
</feature>
<name>A0A6P3QQN1_PTEVA</name>
<dbReference type="SUPFAM" id="SSF103473">
    <property type="entry name" value="MFS general substrate transporter"/>
    <property type="match status" value="1"/>
</dbReference>
<dbReference type="GO" id="GO:0006811">
    <property type="term" value="P:monoatomic ion transport"/>
    <property type="evidence" value="ECO:0007669"/>
    <property type="project" value="UniProtKB-KW"/>
</dbReference>
<sequence length="543" mass="59829">MTFSKLMDGVVGTGPFQFIIMALLGIPILGMANHNLLQIFTAVTPSYHCRPPPNASAGLWVLPTGLNGKPELCLRFVYPPNASLPNDTHRATEPCLDGWVYNVSTESSIVTEWDLVCESNKLKEMAQSAYMAGTLVGGIVLGDLSDRFGRKPILSYSYLLLAASGSGAAFSPTLSTYMVLRFLCGFSNSGVTLSTVILNVEWVSIQMRAITSTAIGYFYTVGQFILPGLAYIIPQWRWLQLTVSVPFFAFFLLSWWVPESIRWMVLSGRTPKALKILQWVAAFNGKKEDGEKLRPEELIHNLQKEISLAKARYSVGDLFRTPILRRVTFCLSIAWFSTGFAYYSLALSVGEFGFNLYLLQLIFGGVDIPAKFLAILSMSYLGRHTTQATALLLAGGCILALVFVPSDLWTLRTILAVFGKGCLSSSFSCLFLYTSELYPTVIRQTGMGISNLFTRIGSMTAPLVRITGEFHPFIPNVIFGTVALLGGSAAFFLPETLNRPLPETIEEVENWSPQTKKPKQELEAEKATQRIPLQPCGADPDPI</sequence>
<evidence type="ECO:0000313" key="11">
    <source>
        <dbReference type="RefSeq" id="XP_011367264.1"/>
    </source>
</evidence>
<dbReference type="PROSITE" id="PS00216">
    <property type="entry name" value="SUGAR_TRANSPORT_1"/>
    <property type="match status" value="1"/>
</dbReference>
<keyword evidence="5" id="KW-0813">Transport</keyword>
<dbReference type="InterPro" id="IPR036259">
    <property type="entry name" value="MFS_trans_sf"/>
</dbReference>
<evidence type="ECO:0000256" key="2">
    <source>
        <dbReference type="ARBA" id="ARBA00009203"/>
    </source>
</evidence>
<feature type="transmembrane region" description="Helical" evidence="8">
    <location>
        <begin position="12"/>
        <end position="32"/>
    </location>
</feature>
<evidence type="ECO:0000256" key="3">
    <source>
        <dbReference type="ARBA" id="ARBA00022692"/>
    </source>
</evidence>
<feature type="compositionally biased region" description="Basic and acidic residues" evidence="7">
    <location>
        <begin position="518"/>
        <end position="528"/>
    </location>
</feature>
<comment type="subcellular location">
    <subcellularLocation>
        <location evidence="1">Basolateral cell membrane</location>
        <topology evidence="1">Multi-pass membrane protein</topology>
    </subcellularLocation>
</comment>
<keyword evidence="10" id="KW-1185">Reference proteome</keyword>
<gene>
    <name evidence="11" type="primary">SLC22A8</name>
</gene>
<proteinExistence type="inferred from homology"/>
<evidence type="ECO:0000256" key="4">
    <source>
        <dbReference type="ARBA" id="ARBA00022989"/>
    </source>
</evidence>
<comment type="similarity">
    <text evidence="2">Belongs to the major facilitator (TC 2.A.1) superfamily. Organic cation transporter (TC 2.A.1.19) family.</text>
</comment>
<accession>A0A6P3QQN1</accession>
<dbReference type="InterPro" id="IPR005828">
    <property type="entry name" value="MFS_sugar_transport-like"/>
</dbReference>
<organism evidence="10 11">
    <name type="scientific">Pteropus vampyrus</name>
    <name type="common">Large flying fox</name>
    <dbReference type="NCBI Taxonomy" id="132908"/>
    <lineage>
        <taxon>Eukaryota</taxon>
        <taxon>Metazoa</taxon>
        <taxon>Chordata</taxon>
        <taxon>Craniata</taxon>
        <taxon>Vertebrata</taxon>
        <taxon>Euteleostomi</taxon>
        <taxon>Mammalia</taxon>
        <taxon>Eutheria</taxon>
        <taxon>Laurasiatheria</taxon>
        <taxon>Chiroptera</taxon>
        <taxon>Yinpterochiroptera</taxon>
        <taxon>Pteropodoidea</taxon>
        <taxon>Pteropodidae</taxon>
        <taxon>Pteropodinae</taxon>
        <taxon>Pteropus</taxon>
    </lineage>
</organism>
<dbReference type="InterPro" id="IPR004749">
    <property type="entry name" value="Orgcat_transp/SVOP"/>
</dbReference>
<evidence type="ECO:0000313" key="10">
    <source>
        <dbReference type="Proteomes" id="UP000515202"/>
    </source>
</evidence>
<dbReference type="Gene3D" id="1.20.1250.20">
    <property type="entry name" value="MFS general substrate transporter like domains"/>
    <property type="match status" value="1"/>
</dbReference>
<dbReference type="AlphaFoldDB" id="A0A6P3QQN1"/>
<dbReference type="NCBIfam" id="TIGR00898">
    <property type="entry name" value="2A0119"/>
    <property type="match status" value="1"/>
</dbReference>
<keyword evidence="3 8" id="KW-0812">Transmembrane</keyword>
<evidence type="ECO:0000256" key="5">
    <source>
        <dbReference type="ARBA" id="ARBA00023065"/>
    </source>
</evidence>
<dbReference type="RefSeq" id="XP_011367264.1">
    <property type="nucleotide sequence ID" value="XM_011368962.1"/>
</dbReference>
<feature type="transmembrane region" description="Helical" evidence="8">
    <location>
        <begin position="214"/>
        <end position="233"/>
    </location>
</feature>
<dbReference type="KEGG" id="pvp:105297984"/>
<dbReference type="GO" id="GO:0016323">
    <property type="term" value="C:basolateral plasma membrane"/>
    <property type="evidence" value="ECO:0007669"/>
    <property type="project" value="UniProtKB-SubCell"/>
</dbReference>
<dbReference type="PANTHER" id="PTHR24064">
    <property type="entry name" value="SOLUTE CARRIER FAMILY 22 MEMBER"/>
    <property type="match status" value="1"/>
</dbReference>
<keyword evidence="5" id="KW-0406">Ion transport</keyword>
<dbReference type="FunFam" id="1.20.1250.20:FF:000023">
    <property type="entry name" value="Solute carrier family 22 member 6"/>
    <property type="match status" value="1"/>
</dbReference>
<dbReference type="GeneID" id="105297984"/>
<keyword evidence="6 8" id="KW-0472">Membrane</keyword>
<feature type="transmembrane region" description="Helical" evidence="8">
    <location>
        <begin position="357"/>
        <end position="376"/>
    </location>
</feature>
<evidence type="ECO:0000259" key="9">
    <source>
        <dbReference type="PROSITE" id="PS50850"/>
    </source>
</evidence>
<dbReference type="Pfam" id="PF00083">
    <property type="entry name" value="Sugar_tr"/>
    <property type="match status" value="1"/>
</dbReference>
<evidence type="ECO:0000256" key="6">
    <source>
        <dbReference type="ARBA" id="ARBA00023136"/>
    </source>
</evidence>
<protein>
    <submittedName>
        <fullName evidence="11">Solute carrier family 22 member 8</fullName>
    </submittedName>
</protein>
<evidence type="ECO:0000256" key="7">
    <source>
        <dbReference type="SAM" id="MobiDB-lite"/>
    </source>
</evidence>
<feature type="transmembrane region" description="Helical" evidence="8">
    <location>
        <begin position="327"/>
        <end position="345"/>
    </location>
</feature>
<evidence type="ECO:0000256" key="1">
    <source>
        <dbReference type="ARBA" id="ARBA00004554"/>
    </source>
</evidence>
<dbReference type="PROSITE" id="PS50850">
    <property type="entry name" value="MFS"/>
    <property type="match status" value="1"/>
</dbReference>
<keyword evidence="4 8" id="KW-1133">Transmembrane helix</keyword>
<evidence type="ECO:0000256" key="8">
    <source>
        <dbReference type="SAM" id="Phobius"/>
    </source>
</evidence>
<dbReference type="InterPro" id="IPR020846">
    <property type="entry name" value="MFS_dom"/>
</dbReference>
<dbReference type="OrthoDB" id="2544694at2759"/>